<keyword evidence="7" id="KW-0812">Transmembrane</keyword>
<keyword evidence="5 6" id="KW-0482">Metalloprotease</keyword>
<dbReference type="InterPro" id="IPR001915">
    <property type="entry name" value="Peptidase_M48"/>
</dbReference>
<evidence type="ECO:0000256" key="6">
    <source>
        <dbReference type="RuleBase" id="RU003983"/>
    </source>
</evidence>
<reference evidence="9 10" key="1">
    <citation type="submission" date="2017-07" db="EMBL/GenBank/DDBJ databases">
        <title>Annotated genome sequence of Bacterioplanes sanyensis isolated from Red Sea.</title>
        <authorList>
            <person name="Rehman Z.U."/>
        </authorList>
    </citation>
    <scope>NUCLEOTIDE SEQUENCE [LARGE SCALE GENOMIC DNA]</scope>
    <source>
        <strain evidence="9 10">NV9</strain>
    </source>
</reference>
<dbReference type="AlphaFoldDB" id="A0A222FI81"/>
<evidence type="ECO:0000256" key="7">
    <source>
        <dbReference type="SAM" id="Phobius"/>
    </source>
</evidence>
<evidence type="ECO:0000256" key="1">
    <source>
        <dbReference type="ARBA" id="ARBA00022670"/>
    </source>
</evidence>
<dbReference type="Pfam" id="PF01435">
    <property type="entry name" value="Peptidase_M48"/>
    <property type="match status" value="1"/>
</dbReference>
<dbReference type="CDD" id="cd07332">
    <property type="entry name" value="M48C_Oma1_like"/>
    <property type="match status" value="1"/>
</dbReference>
<dbReference type="GO" id="GO:0016020">
    <property type="term" value="C:membrane"/>
    <property type="evidence" value="ECO:0007669"/>
    <property type="project" value="TreeGrafter"/>
</dbReference>
<dbReference type="Proteomes" id="UP000202440">
    <property type="component" value="Chromosome"/>
</dbReference>
<dbReference type="PANTHER" id="PTHR22726:SF1">
    <property type="entry name" value="METALLOENDOPEPTIDASE OMA1, MITOCHONDRIAL"/>
    <property type="match status" value="1"/>
</dbReference>
<name>A0A222FI81_9GAMM</name>
<proteinExistence type="inferred from homology"/>
<keyword evidence="3 6" id="KW-0378">Hydrolase</keyword>
<comment type="similarity">
    <text evidence="6">Belongs to the peptidase M48 family.</text>
</comment>
<evidence type="ECO:0000256" key="5">
    <source>
        <dbReference type="ARBA" id="ARBA00023049"/>
    </source>
</evidence>
<protein>
    <submittedName>
        <fullName evidence="9">Peptidase</fullName>
    </submittedName>
</protein>
<dbReference type="Gene3D" id="3.30.2010.10">
    <property type="entry name" value="Metalloproteases ('zincins'), catalytic domain"/>
    <property type="match status" value="1"/>
</dbReference>
<dbReference type="InterPro" id="IPR051156">
    <property type="entry name" value="Mito/Outer_Membr_Metalloprot"/>
</dbReference>
<evidence type="ECO:0000256" key="2">
    <source>
        <dbReference type="ARBA" id="ARBA00022723"/>
    </source>
</evidence>
<dbReference type="KEGG" id="bsan:CHH28_06570"/>
<dbReference type="GO" id="GO:0004222">
    <property type="term" value="F:metalloendopeptidase activity"/>
    <property type="evidence" value="ECO:0007669"/>
    <property type="project" value="InterPro"/>
</dbReference>
<dbReference type="PANTHER" id="PTHR22726">
    <property type="entry name" value="METALLOENDOPEPTIDASE OMA1"/>
    <property type="match status" value="1"/>
</dbReference>
<gene>
    <name evidence="9" type="ORF">CHH28_06570</name>
</gene>
<organism evidence="9 10">
    <name type="scientific">Bacterioplanes sanyensis</name>
    <dbReference type="NCBI Taxonomy" id="1249553"/>
    <lineage>
        <taxon>Bacteria</taxon>
        <taxon>Pseudomonadati</taxon>
        <taxon>Pseudomonadota</taxon>
        <taxon>Gammaproteobacteria</taxon>
        <taxon>Oceanospirillales</taxon>
        <taxon>Oceanospirillaceae</taxon>
        <taxon>Bacterioplanes</taxon>
    </lineage>
</organism>
<comment type="cofactor">
    <cofactor evidence="6">
        <name>Zn(2+)</name>
        <dbReference type="ChEBI" id="CHEBI:29105"/>
    </cofactor>
    <text evidence="6">Binds 1 zinc ion per subunit.</text>
</comment>
<evidence type="ECO:0000313" key="10">
    <source>
        <dbReference type="Proteomes" id="UP000202440"/>
    </source>
</evidence>
<keyword evidence="4 6" id="KW-0862">Zinc</keyword>
<evidence type="ECO:0000259" key="8">
    <source>
        <dbReference type="Pfam" id="PF01435"/>
    </source>
</evidence>
<evidence type="ECO:0000313" key="9">
    <source>
        <dbReference type="EMBL" id="ASP38362.1"/>
    </source>
</evidence>
<dbReference type="RefSeq" id="WP_094059558.1">
    <property type="nucleotide sequence ID" value="NZ_CP022530.1"/>
</dbReference>
<keyword evidence="2" id="KW-0479">Metal-binding</keyword>
<keyword evidence="1 6" id="KW-0645">Protease</keyword>
<dbReference type="EMBL" id="CP022530">
    <property type="protein sequence ID" value="ASP38362.1"/>
    <property type="molecule type" value="Genomic_DNA"/>
</dbReference>
<sequence>MNSTLPSAKRLLACSTPISLSQGNVSVVAGFYFYPGQSHSIDAQARFDDEGNVWLTDTDGKSLAHFSAAQVQHQPLIAGLPAELLFSDDSRFIPHDGNHRWPGQRPAQQSLEWLESHWLGVLSAVVAVPLFVWFMIVYGIPSMTHAGVEMMPRAIDEQVGQHTFSTLEYIYLEPSELSPDLQQGIRDEFEHLLTQLSLPVERYRLVFYDSMIGANALALPDGTIVVTDDLARMLQHQPQQLHAILLHEIGHVEHRHGMKKLAQTTATSFLFAMMFGDIEGMGEMIIGAGGSLLESAFSRDMEREADQFAHQHAQQAGLSAQDFADAMRALAEGHDINISQDGDWSDYLSTHPGMGERIREAEQAAASERQPDDN</sequence>
<dbReference type="GO" id="GO:0046872">
    <property type="term" value="F:metal ion binding"/>
    <property type="evidence" value="ECO:0007669"/>
    <property type="project" value="UniProtKB-KW"/>
</dbReference>
<keyword evidence="10" id="KW-1185">Reference proteome</keyword>
<accession>A0A222FI81</accession>
<dbReference type="GO" id="GO:0051603">
    <property type="term" value="P:proteolysis involved in protein catabolic process"/>
    <property type="evidence" value="ECO:0007669"/>
    <property type="project" value="TreeGrafter"/>
</dbReference>
<evidence type="ECO:0000256" key="3">
    <source>
        <dbReference type="ARBA" id="ARBA00022801"/>
    </source>
</evidence>
<keyword evidence="7" id="KW-0472">Membrane</keyword>
<feature type="transmembrane region" description="Helical" evidence="7">
    <location>
        <begin position="118"/>
        <end position="140"/>
    </location>
</feature>
<keyword evidence="7" id="KW-1133">Transmembrane helix</keyword>
<evidence type="ECO:0000256" key="4">
    <source>
        <dbReference type="ARBA" id="ARBA00022833"/>
    </source>
</evidence>
<feature type="domain" description="Peptidase M48" evidence="8">
    <location>
        <begin position="182"/>
        <end position="363"/>
    </location>
</feature>